<evidence type="ECO:0000256" key="1">
    <source>
        <dbReference type="SAM" id="Phobius"/>
    </source>
</evidence>
<feature type="transmembrane region" description="Helical" evidence="1">
    <location>
        <begin position="200"/>
        <end position="219"/>
    </location>
</feature>
<accession>A0A542EEL9</accession>
<dbReference type="EMBL" id="VFMO01000001">
    <property type="protein sequence ID" value="TQJ13750.1"/>
    <property type="molecule type" value="Genomic_DNA"/>
</dbReference>
<proteinExistence type="predicted"/>
<feature type="transmembrane region" description="Helical" evidence="1">
    <location>
        <begin position="52"/>
        <end position="71"/>
    </location>
</feature>
<dbReference type="AlphaFoldDB" id="A0A542EEL9"/>
<dbReference type="RefSeq" id="WP_141927762.1">
    <property type="nucleotide sequence ID" value="NZ_BAABCI010000002.1"/>
</dbReference>
<evidence type="ECO:0000313" key="2">
    <source>
        <dbReference type="EMBL" id="TQJ13750.1"/>
    </source>
</evidence>
<feature type="transmembrane region" description="Helical" evidence="1">
    <location>
        <begin position="130"/>
        <end position="151"/>
    </location>
</feature>
<sequence length="275" mass="29735">MSNATTDQHLDKALSGVRLPSRLDPGEVSRVPFMRLVSVELRKLIDTRSGRWLLIGIALVTAVVVAILAFTGKADTNKDFGNFLGATIIPQSFLLPILGIMAVTTEWSQRTGLVTFTLEPKRARVAVSKLLAVLIAGFAIVALGALMAAGFTLLTDVVRGSDPSWSVSWQVVVGILVAQLINVGMGFAFGALIQNTPGAIVTYLFLPIVWSMVASVSWMRTVGEWADTGQTLQPLFDAQMQGDDWAKLAVSVLIWLVLPLTLGIWRMVRSEVKSS</sequence>
<keyword evidence="3" id="KW-1185">Reference proteome</keyword>
<keyword evidence="1" id="KW-0472">Membrane</keyword>
<gene>
    <name evidence="2" type="ORF">FB459_1183</name>
</gene>
<keyword evidence="1" id="KW-0812">Transmembrane</keyword>
<feature type="transmembrane region" description="Helical" evidence="1">
    <location>
        <begin position="245"/>
        <end position="265"/>
    </location>
</feature>
<feature type="transmembrane region" description="Helical" evidence="1">
    <location>
        <begin position="83"/>
        <end position="103"/>
    </location>
</feature>
<comment type="caution">
    <text evidence="2">The sequence shown here is derived from an EMBL/GenBank/DDBJ whole genome shotgun (WGS) entry which is preliminary data.</text>
</comment>
<organism evidence="2 3">
    <name type="scientific">Yimella lutea</name>
    <dbReference type="NCBI Taxonomy" id="587872"/>
    <lineage>
        <taxon>Bacteria</taxon>
        <taxon>Bacillati</taxon>
        <taxon>Actinomycetota</taxon>
        <taxon>Actinomycetes</taxon>
        <taxon>Micrococcales</taxon>
        <taxon>Dermacoccaceae</taxon>
        <taxon>Yimella</taxon>
    </lineage>
</organism>
<name>A0A542EEL9_9MICO</name>
<keyword evidence="1" id="KW-1133">Transmembrane helix</keyword>
<dbReference type="Proteomes" id="UP000320806">
    <property type="component" value="Unassembled WGS sequence"/>
</dbReference>
<evidence type="ECO:0008006" key="4">
    <source>
        <dbReference type="Google" id="ProtNLM"/>
    </source>
</evidence>
<evidence type="ECO:0000313" key="3">
    <source>
        <dbReference type="Proteomes" id="UP000320806"/>
    </source>
</evidence>
<feature type="transmembrane region" description="Helical" evidence="1">
    <location>
        <begin position="171"/>
        <end position="193"/>
    </location>
</feature>
<dbReference type="OrthoDB" id="3822725at2"/>
<protein>
    <recommendedName>
        <fullName evidence="4">ABC-2 family transporter</fullName>
    </recommendedName>
</protein>
<reference evidence="2 3" key="1">
    <citation type="submission" date="2019-06" db="EMBL/GenBank/DDBJ databases">
        <title>Sequencing the genomes of 1000 actinobacteria strains.</title>
        <authorList>
            <person name="Klenk H.-P."/>
        </authorList>
    </citation>
    <scope>NUCLEOTIDE SEQUENCE [LARGE SCALE GENOMIC DNA]</scope>
    <source>
        <strain evidence="2 3">DSM 19828</strain>
    </source>
</reference>